<dbReference type="AlphaFoldDB" id="A0AAW1NA49"/>
<evidence type="ECO:0008006" key="6">
    <source>
        <dbReference type="Google" id="ProtNLM"/>
    </source>
</evidence>
<proteinExistence type="inferred from homology"/>
<evidence type="ECO:0000259" key="2">
    <source>
        <dbReference type="Pfam" id="PF01408"/>
    </source>
</evidence>
<dbReference type="Gene3D" id="3.30.360.10">
    <property type="entry name" value="Dihydrodipicolinate Reductase, domain 2"/>
    <property type="match status" value="1"/>
</dbReference>
<dbReference type="EMBL" id="JBDFQZ010000001">
    <property type="protein sequence ID" value="KAK9757310.1"/>
    <property type="molecule type" value="Genomic_DNA"/>
</dbReference>
<dbReference type="EMBL" id="JBDFQZ010000001">
    <property type="protein sequence ID" value="KAK9757311.1"/>
    <property type="molecule type" value="Genomic_DNA"/>
</dbReference>
<evidence type="ECO:0000256" key="1">
    <source>
        <dbReference type="ARBA" id="ARBA00010928"/>
    </source>
</evidence>
<name>A0AAW1NA49_SAPOF</name>
<dbReference type="InterPro" id="IPR036291">
    <property type="entry name" value="NAD(P)-bd_dom_sf"/>
</dbReference>
<comment type="caution">
    <text evidence="4">The sequence shown here is derived from an EMBL/GenBank/DDBJ whole genome shotgun (WGS) entry which is preliminary data.</text>
</comment>
<keyword evidence="5" id="KW-1185">Reference proteome</keyword>
<dbReference type="GO" id="GO:0000166">
    <property type="term" value="F:nucleotide binding"/>
    <property type="evidence" value="ECO:0007669"/>
    <property type="project" value="InterPro"/>
</dbReference>
<dbReference type="Proteomes" id="UP001443914">
    <property type="component" value="Unassembled WGS sequence"/>
</dbReference>
<dbReference type="PANTHER" id="PTHR46368:SF19">
    <property type="entry name" value="GFO_IDH_MOCA-LIKE OXIDOREDUCTASE N-TERMINAL DOMAIN-CONTAINING PROTEIN"/>
    <property type="match status" value="1"/>
</dbReference>
<dbReference type="Pfam" id="PF01408">
    <property type="entry name" value="GFO_IDH_MocA"/>
    <property type="match status" value="1"/>
</dbReference>
<organism evidence="4 5">
    <name type="scientific">Saponaria officinalis</name>
    <name type="common">Common soapwort</name>
    <name type="synonym">Lychnis saponaria</name>
    <dbReference type="NCBI Taxonomy" id="3572"/>
    <lineage>
        <taxon>Eukaryota</taxon>
        <taxon>Viridiplantae</taxon>
        <taxon>Streptophyta</taxon>
        <taxon>Embryophyta</taxon>
        <taxon>Tracheophyta</taxon>
        <taxon>Spermatophyta</taxon>
        <taxon>Magnoliopsida</taxon>
        <taxon>eudicotyledons</taxon>
        <taxon>Gunneridae</taxon>
        <taxon>Pentapetalae</taxon>
        <taxon>Caryophyllales</taxon>
        <taxon>Caryophyllaceae</taxon>
        <taxon>Caryophylleae</taxon>
        <taxon>Saponaria</taxon>
    </lineage>
</organism>
<dbReference type="InterPro" id="IPR000683">
    <property type="entry name" value="Gfo/Idh/MocA-like_OxRdtase_N"/>
</dbReference>
<dbReference type="Gene3D" id="3.40.50.720">
    <property type="entry name" value="NAD(P)-binding Rossmann-like Domain"/>
    <property type="match status" value="1"/>
</dbReference>
<evidence type="ECO:0000313" key="4">
    <source>
        <dbReference type="EMBL" id="KAK9757311.1"/>
    </source>
</evidence>
<dbReference type="Pfam" id="PF22725">
    <property type="entry name" value="GFO_IDH_MocA_C3"/>
    <property type="match status" value="1"/>
</dbReference>
<evidence type="ECO:0000259" key="3">
    <source>
        <dbReference type="Pfam" id="PF22725"/>
    </source>
</evidence>
<feature type="domain" description="Gfo/Idh/MocA-like oxidoreductase N-terminal" evidence="2">
    <location>
        <begin position="8"/>
        <end position="126"/>
    </location>
</feature>
<reference evidence="4 5" key="1">
    <citation type="submission" date="2024-03" db="EMBL/GenBank/DDBJ databases">
        <title>WGS assembly of Saponaria officinalis var. Norfolk2.</title>
        <authorList>
            <person name="Jenkins J."/>
            <person name="Shu S."/>
            <person name="Grimwood J."/>
            <person name="Barry K."/>
            <person name="Goodstein D."/>
            <person name="Schmutz J."/>
            <person name="Leebens-Mack J."/>
            <person name="Osbourn A."/>
        </authorList>
    </citation>
    <scope>NUCLEOTIDE SEQUENCE [LARGE SCALE GENOMIC DNA]</scope>
    <source>
        <strain evidence="5">cv. Norfolk2</strain>
        <strain evidence="4">JIC</strain>
        <tissue evidence="4">Leaf</tissue>
    </source>
</reference>
<protein>
    <recommendedName>
        <fullName evidence="6">Gfo/Idh/MocA-like oxidoreductase N-terminal domain-containing protein</fullName>
    </recommendedName>
</protein>
<gene>
    <name evidence="4" type="ORF">RND81_01G155400</name>
</gene>
<dbReference type="InterPro" id="IPR055170">
    <property type="entry name" value="GFO_IDH_MocA-like_dom"/>
</dbReference>
<comment type="similarity">
    <text evidence="1">Belongs to the Gfo/Idh/MocA family.</text>
</comment>
<sequence>MAEPTTVSYGILGCAERAKKVAKAILQAPNSSLGAIGSRSIDKAKDYAQANEFPPSTKVYGSYDEVLDDPDIDAVYIPLPTGLRLHWVVKAAEKKKHVLLEKPVAFTVEELDKILSACECNGVQFMDGTMWLHHPRTTSMEEFLRDPLRFGQLKEIQSTLTWKVDENFLKNDIRVKPELDGLGALGDAGWYCIGASLLATDYELPKYVTAQNNAVKNEAGVILSCEASLHWDDGRSGNFRCSFISDWSMGMTATGTNGTLYVMDYVIPFKTDVASYTTKLPGNSTETEPKEESVTHIVKNELPQEALMIKEFSSLVDGIKRLGLPTEKKWQTISRKIHIVIDAVLASIDRGGEKVEVP</sequence>
<evidence type="ECO:0000313" key="5">
    <source>
        <dbReference type="Proteomes" id="UP001443914"/>
    </source>
</evidence>
<dbReference type="SUPFAM" id="SSF51735">
    <property type="entry name" value="NAD(P)-binding Rossmann-fold domains"/>
    <property type="match status" value="1"/>
</dbReference>
<dbReference type="PANTHER" id="PTHR46368">
    <property type="match status" value="1"/>
</dbReference>
<accession>A0AAW1NA49</accession>
<dbReference type="SUPFAM" id="SSF55347">
    <property type="entry name" value="Glyceraldehyde-3-phosphate dehydrogenase-like, C-terminal domain"/>
    <property type="match status" value="1"/>
</dbReference>
<feature type="domain" description="GFO/IDH/MocA-like oxidoreductase" evidence="3">
    <location>
        <begin position="149"/>
        <end position="260"/>
    </location>
</feature>